<evidence type="ECO:0000313" key="1">
    <source>
        <dbReference type="EMBL" id="KAI3754619.1"/>
    </source>
</evidence>
<comment type="caution">
    <text evidence="1">The sequence shown here is derived from an EMBL/GenBank/DDBJ whole genome shotgun (WGS) entry which is preliminary data.</text>
</comment>
<organism evidence="1 2">
    <name type="scientific">Smallanthus sonchifolius</name>
    <dbReference type="NCBI Taxonomy" id="185202"/>
    <lineage>
        <taxon>Eukaryota</taxon>
        <taxon>Viridiplantae</taxon>
        <taxon>Streptophyta</taxon>
        <taxon>Embryophyta</taxon>
        <taxon>Tracheophyta</taxon>
        <taxon>Spermatophyta</taxon>
        <taxon>Magnoliopsida</taxon>
        <taxon>eudicotyledons</taxon>
        <taxon>Gunneridae</taxon>
        <taxon>Pentapetalae</taxon>
        <taxon>asterids</taxon>
        <taxon>campanulids</taxon>
        <taxon>Asterales</taxon>
        <taxon>Asteraceae</taxon>
        <taxon>Asteroideae</taxon>
        <taxon>Heliantheae alliance</taxon>
        <taxon>Millerieae</taxon>
        <taxon>Smallanthus</taxon>
    </lineage>
</organism>
<dbReference type="EMBL" id="CM042035">
    <property type="protein sequence ID" value="KAI3754619.1"/>
    <property type="molecule type" value="Genomic_DNA"/>
</dbReference>
<sequence length="636" mass="72692">MGYEGPYHPLYKKLLHPYWRYLAHVCMNCLSGRKRGFDELNTTIASAMVALTMSLEYNFSKMMFEEFKSNLKGGKKEIFLMHPSFLQIILNRNHADLEPTIETLDIKGMGPMIFKFMKVNKHGKRVFQGLRPLEKFGRFAALPDEEIDKLAMQVQAEVAEEQLLPVQPRIEQQLEPEPQDPIEPELEDAEVISSSDDEGTPERPPVPINRFVREMESKRHRIENPPLTSSSNQDDTDTDYTQDQDLPSRPCQRKKGPIDSSTPAPVDPHVMQDIVFELEHQVATQNSKIVTLEPNQGYRVTLVYELKKQIYDIKGKQSEQFTTGTSNDKNGQGDGDDGGNDQGGNKDDTQGNDPFNLEFEGDLTDPKNNDFSRHLEANQVKGIQYERVESSSDSEMERLNQDIDDEVNISSSTVDMSEDVNASKPSKKERPPWRFPPGPPSETHVTVNIEDYYSKRGDISGVASWGYDSEKGMYVVKRKSGHLEYYKSAHDFSSLTKVDLHQLNDAYFENKGRNGPAEMFHTFLNEQCLTNFAKMKTTESKLKRSKVNTLRDFQYWTYDPITIEALIVTDQAKYQILDPFDLSKFSEQDIKVLARSHIRHEQLWEEQENIFTVAAADILSKKLYAGSGDHGEDINF</sequence>
<accession>A0ACB9E6N7</accession>
<protein>
    <submittedName>
        <fullName evidence="1">Uncharacterized protein</fullName>
    </submittedName>
</protein>
<proteinExistence type="predicted"/>
<gene>
    <name evidence="1" type="ORF">L1987_54406</name>
</gene>
<keyword evidence="2" id="KW-1185">Reference proteome</keyword>
<reference evidence="2" key="1">
    <citation type="journal article" date="2022" name="Mol. Ecol. Resour.">
        <title>The genomes of chicory, endive, great burdock and yacon provide insights into Asteraceae palaeo-polyploidization history and plant inulin production.</title>
        <authorList>
            <person name="Fan W."/>
            <person name="Wang S."/>
            <person name="Wang H."/>
            <person name="Wang A."/>
            <person name="Jiang F."/>
            <person name="Liu H."/>
            <person name="Zhao H."/>
            <person name="Xu D."/>
            <person name="Zhang Y."/>
        </authorList>
    </citation>
    <scope>NUCLEOTIDE SEQUENCE [LARGE SCALE GENOMIC DNA]</scope>
    <source>
        <strain evidence="2">cv. Yunnan</strain>
    </source>
</reference>
<reference evidence="1 2" key="2">
    <citation type="journal article" date="2022" name="Mol. Ecol. Resour.">
        <title>The genomes of chicory, endive, great burdock and yacon provide insights into Asteraceae paleo-polyploidization history and plant inulin production.</title>
        <authorList>
            <person name="Fan W."/>
            <person name="Wang S."/>
            <person name="Wang H."/>
            <person name="Wang A."/>
            <person name="Jiang F."/>
            <person name="Liu H."/>
            <person name="Zhao H."/>
            <person name="Xu D."/>
            <person name="Zhang Y."/>
        </authorList>
    </citation>
    <scope>NUCLEOTIDE SEQUENCE [LARGE SCALE GENOMIC DNA]</scope>
    <source>
        <strain evidence="2">cv. Yunnan</strain>
        <tissue evidence="1">Leaves</tissue>
    </source>
</reference>
<evidence type="ECO:0000313" key="2">
    <source>
        <dbReference type="Proteomes" id="UP001056120"/>
    </source>
</evidence>
<name>A0ACB9E6N7_9ASTR</name>
<dbReference type="Proteomes" id="UP001056120">
    <property type="component" value="Linkage Group LG18"/>
</dbReference>